<evidence type="ECO:0000256" key="1">
    <source>
        <dbReference type="SAM" id="MobiDB-lite"/>
    </source>
</evidence>
<accession>A0ABY8K2S1</accession>
<feature type="transmembrane region" description="Helical" evidence="2">
    <location>
        <begin position="773"/>
        <end position="794"/>
    </location>
</feature>
<proteinExistence type="predicted"/>
<dbReference type="EMBL" id="CP121682">
    <property type="protein sequence ID" value="WGD42559.1"/>
    <property type="molecule type" value="Genomic_DNA"/>
</dbReference>
<feature type="region of interest" description="Disordered" evidence="1">
    <location>
        <begin position="1041"/>
        <end position="1230"/>
    </location>
</feature>
<dbReference type="Proteomes" id="UP001216440">
    <property type="component" value="Chromosome"/>
</dbReference>
<feature type="transmembrane region" description="Helical" evidence="2">
    <location>
        <begin position="711"/>
        <end position="729"/>
    </location>
</feature>
<protein>
    <submittedName>
        <fullName evidence="3">Glycosyltransferase</fullName>
        <ecNumber evidence="3">2.4.-.-</ecNumber>
    </submittedName>
</protein>
<feature type="transmembrane region" description="Helical" evidence="2">
    <location>
        <begin position="686"/>
        <end position="704"/>
    </location>
</feature>
<dbReference type="PANTHER" id="PTHR43685">
    <property type="entry name" value="GLYCOSYLTRANSFERASE"/>
    <property type="match status" value="1"/>
</dbReference>
<organism evidence="3 4">
    <name type="scientific">Streptomyces cathayae</name>
    <dbReference type="NCBI Taxonomy" id="3031124"/>
    <lineage>
        <taxon>Bacteria</taxon>
        <taxon>Bacillati</taxon>
        <taxon>Actinomycetota</taxon>
        <taxon>Actinomycetes</taxon>
        <taxon>Kitasatosporales</taxon>
        <taxon>Streptomycetaceae</taxon>
        <taxon>Streptomyces</taxon>
    </lineage>
</organism>
<evidence type="ECO:0000313" key="3">
    <source>
        <dbReference type="EMBL" id="WGD42559.1"/>
    </source>
</evidence>
<dbReference type="Gene3D" id="3.90.550.10">
    <property type="entry name" value="Spore Coat Polysaccharide Biosynthesis Protein SpsA, Chain A"/>
    <property type="match status" value="1"/>
</dbReference>
<dbReference type="GO" id="GO:0016757">
    <property type="term" value="F:glycosyltransferase activity"/>
    <property type="evidence" value="ECO:0007669"/>
    <property type="project" value="UniProtKB-KW"/>
</dbReference>
<keyword evidence="2" id="KW-0472">Membrane</keyword>
<keyword evidence="2" id="KW-0812">Transmembrane</keyword>
<feature type="transmembrane region" description="Helical" evidence="2">
    <location>
        <begin position="537"/>
        <end position="554"/>
    </location>
</feature>
<feature type="transmembrane region" description="Helical" evidence="2">
    <location>
        <begin position="735"/>
        <end position="753"/>
    </location>
</feature>
<dbReference type="PANTHER" id="PTHR43685:SF3">
    <property type="entry name" value="SLR2126 PROTEIN"/>
    <property type="match status" value="1"/>
</dbReference>
<dbReference type="Pfam" id="PF13641">
    <property type="entry name" value="Glyco_tranf_2_3"/>
    <property type="match status" value="1"/>
</dbReference>
<keyword evidence="3" id="KW-0808">Transferase</keyword>
<dbReference type="InterPro" id="IPR050834">
    <property type="entry name" value="Glycosyltransf_2"/>
</dbReference>
<dbReference type="EC" id="2.4.-.-" evidence="3"/>
<sequence length="1230" mass="129905">MVTAVLVSHDGARWLPDALAGLLGQERPVQFAMGADTGSGDDSARLVTEALGDDHVLHLARRTGFGQAVEECDRAAPHLTPDDLPYLKRPSGWDPVTRSWHDDAYDLPDLPHGEPVQWLWLLHDDCAPEPDALARLLSVVDNEYELGRDDVAVVGPKLRGWYDRRQLLEVGVSIANSGRRWTGLDRREQDQGQHDQVRSVLSVSTAGMLVRRDVFEELGGFDRHLPLMRDDVDLCWRAHTAGYRVLIAPDAVVRHAEAASRERRAVDCVGRTAASPHKVDKAGAVYTLLVNTRTATLPWVLLRVVLGTLLRTLAYLVGKAPGQAVDEIRGLVGTLLRPERILAGRRHRGSPQVDKGELRPLFPPPGATVRVTVEQAASSLVGRSDPEATSGAGRHGGAVESGPGGDDADFLQVEQFARLKRIARKPGPVLFLALLFLSLAACRELLGGGALAGGALLPVPADSADLWARYTDTWHAVGAGGTGSAPPYLAVVAALGTLLLGSPGVAVTVLLVGSVPLAGFSAYFASRPLVESRLLRAWAAVAYAFLPAVAGALAGGRIGTAVLAVLLPLIARAGVAASGLTNPSDVRGSWRATWAYALLLTVTTAFTPIVWPIALILGIGVLALRRSDLPAYGLRFLAQLGTPLVVLAPWSLSLLPFGFFQEAGLEYGPSAASVLDLLGASPGGPGAAGGAVLIGIVLAALAALLRSERTLAVRAAWTAALVGLVFAVLSNGSAWAGPATLVYGIALLAAAALGADGARARVAEQSFGWRQPVAALIALACAVGPLLAAAGWVIRGADGPLQRRDPVQVPAFVAEESGTRDQARTLVLASDSAARVDYVLVRGSGARMGDAEIAASDSGNSGLDKVVANLVAGSGADQADQLDGFAVRYVLVHPGAPRDVTRVLDATPGLTRLSQQAGGALWRVDQDVARASIVPGKGSEGESQPVAAGPVEIHTKIQNGSEGRVLRLADSAAEGWTATLDGKPLTPTTVDGWAQGFTLPATGGQLDVTYDDPITHTAWMWAQGLLAVVLVVLALPGRRRDIDDDLPEEPAVTAEELAGDGRRARRLRAQAEAEAQAAAEEAGTHGEAGEDTGAEDDGFDTPPEPAPGAVPHQRSYDEWDASSYPAPEHDGAYPAEQYQEQQQQQQQQQQQYVTDEYGRTYPADQYQGGQYDPYAYDGTPQQQPPYDPATYGQGYEGYDQTYAQGYDTSYDPEQPHRPQPGSERSDGSQQ</sequence>
<feature type="compositionally biased region" description="Low complexity" evidence="1">
    <location>
        <begin position="1070"/>
        <end position="1081"/>
    </location>
</feature>
<gene>
    <name evidence="3" type="ORF">PYS65_21785</name>
</gene>
<dbReference type="SUPFAM" id="SSF53448">
    <property type="entry name" value="Nucleotide-diphospho-sugar transferases"/>
    <property type="match status" value="1"/>
</dbReference>
<reference evidence="3 4" key="1">
    <citation type="submission" date="2023-03" db="EMBL/GenBank/DDBJ databases">
        <authorList>
            <person name="Mo P."/>
        </authorList>
    </citation>
    <scope>NUCLEOTIDE SEQUENCE [LARGE SCALE GENOMIC DNA]</scope>
    <source>
        <strain evidence="3 4">HUAS 5</strain>
    </source>
</reference>
<feature type="transmembrane region" description="Helical" evidence="2">
    <location>
        <begin position="593"/>
        <end position="624"/>
    </location>
</feature>
<keyword evidence="3" id="KW-0328">Glycosyltransferase</keyword>
<feature type="transmembrane region" description="Helical" evidence="2">
    <location>
        <begin position="636"/>
        <end position="660"/>
    </location>
</feature>
<feature type="transmembrane region" description="Helical" evidence="2">
    <location>
        <begin position="507"/>
        <end position="525"/>
    </location>
</feature>
<feature type="compositionally biased region" description="Acidic residues" evidence="1">
    <location>
        <begin position="1089"/>
        <end position="1099"/>
    </location>
</feature>
<evidence type="ECO:0000313" key="4">
    <source>
        <dbReference type="Proteomes" id="UP001216440"/>
    </source>
</evidence>
<keyword evidence="4" id="KW-1185">Reference proteome</keyword>
<feature type="region of interest" description="Disordered" evidence="1">
    <location>
        <begin position="378"/>
        <end position="405"/>
    </location>
</feature>
<evidence type="ECO:0000256" key="2">
    <source>
        <dbReference type="SAM" id="Phobius"/>
    </source>
</evidence>
<dbReference type="InterPro" id="IPR029044">
    <property type="entry name" value="Nucleotide-diphossugar_trans"/>
</dbReference>
<name>A0ABY8K2S1_9ACTN</name>
<keyword evidence="2" id="KW-1133">Transmembrane helix</keyword>
<feature type="compositionally biased region" description="Low complexity" evidence="1">
    <location>
        <begin position="1136"/>
        <end position="1152"/>
    </location>
</feature>